<dbReference type="FunFam" id="1.20.5.1160:FF:000001">
    <property type="entry name" value="Keratin type II"/>
    <property type="match status" value="1"/>
</dbReference>
<dbReference type="PRINTS" id="PR01276">
    <property type="entry name" value="TYPE2KERATIN"/>
</dbReference>
<dbReference type="PANTHER" id="PTHR45616">
    <property type="entry name" value="GATA-TYPE DOMAIN-CONTAINING PROTEIN"/>
    <property type="match status" value="1"/>
</dbReference>
<evidence type="ECO:0000256" key="6">
    <source>
        <dbReference type="ARBA" id="ARBA00022754"/>
    </source>
</evidence>
<feature type="coiled-coil region" evidence="9">
    <location>
        <begin position="374"/>
        <end position="461"/>
    </location>
</feature>
<keyword evidence="5" id="KW-0416">Keratin</keyword>
<keyword evidence="6" id="KW-0403">Intermediate filament</keyword>
<dbReference type="InterPro" id="IPR039008">
    <property type="entry name" value="IF_rod_dom"/>
</dbReference>
<evidence type="ECO:0000256" key="2">
    <source>
        <dbReference type="ARBA" id="ARBA00022481"/>
    </source>
</evidence>
<evidence type="ECO:0000256" key="10">
    <source>
        <dbReference type="SAM" id="MobiDB-lite"/>
    </source>
</evidence>
<name>A0A8I3PZL7_CANLF</name>
<dbReference type="Gene3D" id="1.20.5.170">
    <property type="match status" value="1"/>
</dbReference>
<keyword evidence="3" id="KW-0963">Cytoplasm</keyword>
<evidence type="ECO:0000313" key="13">
    <source>
        <dbReference type="Proteomes" id="UP000805418"/>
    </source>
</evidence>
<dbReference type="Ensembl" id="ENSCAFT00845042402.1">
    <property type="protein sequence ID" value="ENSCAFP00845033244.1"/>
    <property type="gene ID" value="ENSCAFG00845024020.1"/>
</dbReference>
<evidence type="ECO:0000256" key="4">
    <source>
        <dbReference type="ARBA" id="ARBA00022553"/>
    </source>
</evidence>
<dbReference type="Gene3D" id="1.20.5.500">
    <property type="entry name" value="Single helix bin"/>
    <property type="match status" value="1"/>
</dbReference>
<accession>A0A8I3PZL7</accession>
<evidence type="ECO:0000313" key="12">
    <source>
        <dbReference type="Ensembl" id="ENSCAFP00845033244.1"/>
    </source>
</evidence>
<gene>
    <name evidence="12" type="primary">KRT127</name>
</gene>
<keyword evidence="2" id="KW-0488">Methylation</keyword>
<dbReference type="Pfam" id="PF00038">
    <property type="entry name" value="Filament"/>
    <property type="match status" value="1"/>
</dbReference>
<comment type="subcellular location">
    <subcellularLocation>
        <location evidence="1">Cytoplasm</location>
    </subcellularLocation>
</comment>
<dbReference type="AlphaFoldDB" id="A0A8I3PZL7"/>
<evidence type="ECO:0000256" key="9">
    <source>
        <dbReference type="SAM" id="Coils"/>
    </source>
</evidence>
<dbReference type="GO" id="GO:0045109">
    <property type="term" value="P:intermediate filament organization"/>
    <property type="evidence" value="ECO:0000318"/>
    <property type="project" value="GO_Central"/>
</dbReference>
<keyword evidence="13" id="KW-1185">Reference proteome</keyword>
<reference evidence="12" key="2">
    <citation type="submission" date="2025-08" db="UniProtKB">
        <authorList>
            <consortium name="Ensembl"/>
        </authorList>
    </citation>
    <scope>IDENTIFICATION</scope>
    <source>
        <strain evidence="12">Boxer</strain>
    </source>
</reference>
<dbReference type="InterPro" id="IPR003054">
    <property type="entry name" value="Keratin_II"/>
</dbReference>
<dbReference type="PROSITE" id="PS51842">
    <property type="entry name" value="IF_ROD_2"/>
    <property type="match status" value="1"/>
</dbReference>
<reference evidence="12" key="1">
    <citation type="submission" date="2020-03" db="EMBL/GenBank/DDBJ databases">
        <title>Long-read based genome assembly of a Labrador retriever dog.</title>
        <authorList>
            <person name="Eory L."/>
            <person name="Zhang W."/>
            <person name="Schoenebeck J."/>
        </authorList>
    </citation>
    <scope>NUCLEOTIDE SEQUENCE [LARGE SCALE GENOMIC DNA]</scope>
    <source>
        <strain evidence="12">Labrador retriever</strain>
    </source>
</reference>
<protein>
    <recommendedName>
        <fullName evidence="11">IF rod domain-containing protein</fullName>
    </recommendedName>
</protein>
<evidence type="ECO:0000256" key="1">
    <source>
        <dbReference type="ARBA" id="ARBA00004496"/>
    </source>
</evidence>
<dbReference type="GO" id="GO:0045095">
    <property type="term" value="C:keratin filament"/>
    <property type="evidence" value="ECO:0000318"/>
    <property type="project" value="GO_Central"/>
</dbReference>
<evidence type="ECO:0000256" key="5">
    <source>
        <dbReference type="ARBA" id="ARBA00022744"/>
    </source>
</evidence>
<dbReference type="FunFam" id="1.20.5.170:FF:000004">
    <property type="entry name" value="Keratin, type II cytoskeletal 5"/>
    <property type="match status" value="1"/>
</dbReference>
<dbReference type="GO" id="GO:0030280">
    <property type="term" value="F:structural constituent of skin epidermis"/>
    <property type="evidence" value="ECO:0000318"/>
    <property type="project" value="GO_Central"/>
</dbReference>
<dbReference type="Proteomes" id="UP000805418">
    <property type="component" value="Chromosome 27"/>
</dbReference>
<comment type="similarity">
    <text evidence="8">Belongs to the intermediate filament family.</text>
</comment>
<dbReference type="GO" id="GO:0005737">
    <property type="term" value="C:cytoplasm"/>
    <property type="evidence" value="ECO:0007669"/>
    <property type="project" value="UniProtKB-SubCell"/>
</dbReference>
<dbReference type="GeneTree" id="ENSGT00940000162365"/>
<dbReference type="GO" id="GO:0031424">
    <property type="term" value="P:keratinization"/>
    <property type="evidence" value="ECO:0000318"/>
    <property type="project" value="GO_Central"/>
</dbReference>
<evidence type="ECO:0000256" key="7">
    <source>
        <dbReference type="ARBA" id="ARBA00023054"/>
    </source>
</evidence>
<keyword evidence="7 9" id="KW-0175">Coiled coil</keyword>
<dbReference type="Gene3D" id="1.20.5.1160">
    <property type="entry name" value="Vasodilator-stimulated phosphoprotein"/>
    <property type="match status" value="1"/>
</dbReference>
<evidence type="ECO:0000256" key="8">
    <source>
        <dbReference type="ARBA" id="ARBA00061646"/>
    </source>
</evidence>
<evidence type="ECO:0000259" key="11">
    <source>
        <dbReference type="PROSITE" id="PS51842"/>
    </source>
</evidence>
<evidence type="ECO:0000256" key="3">
    <source>
        <dbReference type="ARBA" id="ARBA00022490"/>
    </source>
</evidence>
<feature type="domain" description="IF rod" evidence="11">
    <location>
        <begin position="168"/>
        <end position="483"/>
    </location>
</feature>
<dbReference type="OrthoDB" id="2441647at2759"/>
<dbReference type="FunFam" id="1.20.5.500:FF:000001">
    <property type="entry name" value="Type II keratin 23"/>
    <property type="match status" value="1"/>
</dbReference>
<dbReference type="Pfam" id="PF16208">
    <property type="entry name" value="Keratin_2_head"/>
    <property type="match status" value="1"/>
</dbReference>
<dbReference type="InterPro" id="IPR032444">
    <property type="entry name" value="Keratin_2_head"/>
</dbReference>
<sequence length="581" mass="63105">MMSQQSSRLSQATKGSRGCSAVVVSGQSCISPGRSQSASCSGGRSASTACAMVGGAFGSQSLHSLVGSKLSVARGAAQTGSSAWSCSGALGGSLCGVGGRGMRGGSGGGYFSSWGRRGGFGGIPGGAQGLGGSGGFPLSIQEVAINQSLLQPLNMGIDPQIREVKTQEKEQLKTLNDKFASFIDKVRFLEQQNKVLEAKWCLLQEQSATSRATANNLQPFFESYISCLQAHMDRLLSERGQLDEELSMMQVLAEEYKRKYEDELNKRSEAENDFMVLKKDVDTSYATKVDLEIKMESLISEVNFLRTLFEAEYNQALSESSDMSVILSMDNNRHLDLDSIITEVKAQYEEITQRSKAEAEGLYQVKLGELQTTASRYGDDLRSTKNEIAELNRMVQRLQAKIESIKKQNTNLQETIVDTEQQGEQTLKDAQAKLAELKKALKQAQKNLAYLLRDYQELMNIKLALDVEIATYQKMLDGEECRMSGECQSPVCIFVVNHTSSSKNISPGGSSSSRSSNGIWGNRGDQGIRGDSESTNGRKGIQSRSTSTSMDQSPRLGSSSSSLAKIVQITASSDQRACIKY</sequence>
<dbReference type="FunCoup" id="A0A8I3PZL7">
    <property type="interactions" value="2"/>
</dbReference>
<reference evidence="12" key="3">
    <citation type="submission" date="2025-09" db="UniProtKB">
        <authorList>
            <consortium name="Ensembl"/>
        </authorList>
    </citation>
    <scope>IDENTIFICATION</scope>
    <source>
        <strain evidence="12">Boxer</strain>
    </source>
</reference>
<dbReference type="SUPFAM" id="SSF64593">
    <property type="entry name" value="Intermediate filament protein, coiled coil region"/>
    <property type="match status" value="2"/>
</dbReference>
<proteinExistence type="inferred from homology"/>
<feature type="compositionally biased region" description="Low complexity" evidence="10">
    <location>
        <begin position="502"/>
        <end position="523"/>
    </location>
</feature>
<keyword evidence="4" id="KW-0597">Phosphoprotein</keyword>
<dbReference type="SMART" id="SM01391">
    <property type="entry name" value="Filament"/>
    <property type="match status" value="1"/>
</dbReference>
<feature type="region of interest" description="Disordered" evidence="10">
    <location>
        <begin position="502"/>
        <end position="563"/>
    </location>
</feature>
<organism evidence="12 13">
    <name type="scientific">Canis lupus familiaris</name>
    <name type="common">Dog</name>
    <name type="synonym">Canis familiaris</name>
    <dbReference type="NCBI Taxonomy" id="9615"/>
    <lineage>
        <taxon>Eukaryota</taxon>
        <taxon>Metazoa</taxon>
        <taxon>Chordata</taxon>
        <taxon>Craniata</taxon>
        <taxon>Vertebrata</taxon>
        <taxon>Euteleostomi</taxon>
        <taxon>Mammalia</taxon>
        <taxon>Eutheria</taxon>
        <taxon>Laurasiatheria</taxon>
        <taxon>Carnivora</taxon>
        <taxon>Caniformia</taxon>
        <taxon>Canidae</taxon>
        <taxon>Canis</taxon>
    </lineage>
</organism>
<feature type="compositionally biased region" description="Polar residues" evidence="10">
    <location>
        <begin position="533"/>
        <end position="557"/>
    </location>
</feature>
<dbReference type="PANTHER" id="PTHR45616:SF29">
    <property type="entry name" value="KERATIN, TYPE II CYTOSKELETAL 2 ORAL"/>
    <property type="match status" value="1"/>
</dbReference>